<reference evidence="2 3" key="1">
    <citation type="submission" date="2016-11" db="EMBL/GenBank/DDBJ databases">
        <authorList>
            <person name="Jaros S."/>
            <person name="Januszkiewicz K."/>
            <person name="Wedrychowicz H."/>
        </authorList>
    </citation>
    <scope>NUCLEOTIDE SEQUENCE [LARGE SCALE GENOMIC DNA]</scope>
    <source>
        <strain evidence="2 3">YL228</strain>
    </source>
</reference>
<evidence type="ECO:0000256" key="1">
    <source>
        <dbReference type="SAM" id="Phobius"/>
    </source>
</evidence>
<organism evidence="2 3">
    <name type="scientific">Ruminococcus flavefaciens</name>
    <dbReference type="NCBI Taxonomy" id="1265"/>
    <lineage>
        <taxon>Bacteria</taxon>
        <taxon>Bacillati</taxon>
        <taxon>Bacillota</taxon>
        <taxon>Clostridia</taxon>
        <taxon>Eubacteriales</taxon>
        <taxon>Oscillospiraceae</taxon>
        <taxon>Ruminococcus</taxon>
    </lineage>
</organism>
<proteinExistence type="predicted"/>
<keyword evidence="1" id="KW-0472">Membrane</keyword>
<sequence>MERVLWLIIMIPIGILFTCLGICAWRRKKPMWFWSGKEVKESEISDIPAYNRANGIMWLCFSAIFWLAAVLGALNSEAAGIVVAVGTIVGIPVLFLTYKRIYSKYKR</sequence>
<name>A0A1K1NX88_RUMFL</name>
<protein>
    <recommendedName>
        <fullName evidence="4">SdpI/YhfL protein family protein</fullName>
    </recommendedName>
</protein>
<keyword evidence="1" id="KW-0812">Transmembrane</keyword>
<keyword evidence="1" id="KW-1133">Transmembrane helix</keyword>
<dbReference type="AlphaFoldDB" id="A0A1K1NX88"/>
<dbReference type="EMBL" id="FPIP01000006">
    <property type="protein sequence ID" value="SFW39919.1"/>
    <property type="molecule type" value="Genomic_DNA"/>
</dbReference>
<dbReference type="Proteomes" id="UP000183461">
    <property type="component" value="Unassembled WGS sequence"/>
</dbReference>
<evidence type="ECO:0000313" key="3">
    <source>
        <dbReference type="Proteomes" id="UP000183461"/>
    </source>
</evidence>
<feature type="transmembrane region" description="Helical" evidence="1">
    <location>
        <begin position="55"/>
        <end position="74"/>
    </location>
</feature>
<gene>
    <name evidence="2" type="ORF">SAMN02910280_2301</name>
</gene>
<accession>A0A1K1NX88</accession>
<feature type="transmembrane region" description="Helical" evidence="1">
    <location>
        <begin position="80"/>
        <end position="98"/>
    </location>
</feature>
<evidence type="ECO:0008006" key="4">
    <source>
        <dbReference type="Google" id="ProtNLM"/>
    </source>
</evidence>
<dbReference type="RefSeq" id="WP_072300537.1">
    <property type="nucleotide sequence ID" value="NZ_FPIP01000006.1"/>
</dbReference>
<evidence type="ECO:0000313" key="2">
    <source>
        <dbReference type="EMBL" id="SFW39919.1"/>
    </source>
</evidence>
<feature type="transmembrane region" description="Helical" evidence="1">
    <location>
        <begin position="6"/>
        <end position="25"/>
    </location>
</feature>